<dbReference type="InterPro" id="IPR036291">
    <property type="entry name" value="NAD(P)-bd_dom_sf"/>
</dbReference>
<comment type="pathway">
    <text evidence="1 10">Cofactor biosynthesis; (R)-pantothenate biosynthesis; (R)-pantoate from 3-methyl-2-oxobutanoate: step 2/2.</text>
</comment>
<dbReference type="Proteomes" id="UP000188627">
    <property type="component" value="Unassembled WGS sequence"/>
</dbReference>
<evidence type="ECO:0000259" key="12">
    <source>
        <dbReference type="Pfam" id="PF08546"/>
    </source>
</evidence>
<evidence type="ECO:0000256" key="9">
    <source>
        <dbReference type="ARBA" id="ARBA00048793"/>
    </source>
</evidence>
<reference evidence="14" key="1">
    <citation type="submission" date="2017-01" db="EMBL/GenBank/DDBJ databases">
        <title>Draft genome of the species Salinivibrio sharmensis.</title>
        <authorList>
            <person name="Lopez-Hermoso C."/>
            <person name="De La Haba R."/>
            <person name="Sanchez-Porro C."/>
            <person name="Ventosa A."/>
        </authorList>
    </citation>
    <scope>NUCLEOTIDE SEQUENCE [LARGE SCALE GENOMIC DNA]</scope>
    <source>
        <strain evidence="14">CBH463</strain>
    </source>
</reference>
<name>A0ABX3KL61_9GAMM</name>
<evidence type="ECO:0000256" key="1">
    <source>
        <dbReference type="ARBA" id="ARBA00004994"/>
    </source>
</evidence>
<dbReference type="SUPFAM" id="SSF51735">
    <property type="entry name" value="NAD(P)-binding Rossmann-fold domains"/>
    <property type="match status" value="1"/>
</dbReference>
<proteinExistence type="inferred from homology"/>
<comment type="similarity">
    <text evidence="2 10">Belongs to the ketopantoate reductase family.</text>
</comment>
<evidence type="ECO:0000313" key="13">
    <source>
        <dbReference type="EMBL" id="OOE90997.1"/>
    </source>
</evidence>
<dbReference type="InterPro" id="IPR013752">
    <property type="entry name" value="KPA_reductase"/>
</dbReference>
<dbReference type="InterPro" id="IPR050838">
    <property type="entry name" value="Ketopantoate_reductase"/>
</dbReference>
<evidence type="ECO:0000256" key="2">
    <source>
        <dbReference type="ARBA" id="ARBA00007870"/>
    </source>
</evidence>
<comment type="caution">
    <text evidence="13">The sequence shown here is derived from an EMBL/GenBank/DDBJ whole genome shotgun (WGS) entry which is preliminary data.</text>
</comment>
<evidence type="ECO:0000256" key="10">
    <source>
        <dbReference type="RuleBase" id="RU362068"/>
    </source>
</evidence>
<evidence type="ECO:0000256" key="7">
    <source>
        <dbReference type="ARBA" id="ARBA00023002"/>
    </source>
</evidence>
<comment type="function">
    <text evidence="10">Catalyzes the NADPH-dependent reduction of ketopantoate into pantoic acid.</text>
</comment>
<dbReference type="Gene3D" id="3.40.50.720">
    <property type="entry name" value="NAD(P)-binding Rossmann-like Domain"/>
    <property type="match status" value="1"/>
</dbReference>
<dbReference type="NCBIfam" id="TIGR00745">
    <property type="entry name" value="apbA_panE"/>
    <property type="match status" value="1"/>
</dbReference>
<protein>
    <recommendedName>
        <fullName evidence="4 10">2-dehydropantoate 2-reductase</fullName>
        <ecNumber evidence="3 10">1.1.1.169</ecNumber>
    </recommendedName>
    <alternativeName>
        <fullName evidence="8 10">Ketopantoate reductase</fullName>
    </alternativeName>
</protein>
<sequence length="296" mass="32666">MRITLIGAGAIGTLWAVKLSQAGHHVHLITRDGADKRALNLDDTSLTLPANQPDLLRYSDLWLVCTKSYDVQAALTPCFAHLEPETMVMLMHNGMGPHQWLIDTLTASQPLLLATTSQGVFRAETGEYRHTGNGPTALGAGNQAGEACQFLADVLDHALPAATWQTNIIESLWYKLAVNSVINPLTALHGIKNGELLKLDYDPIIDALCQELATVMRAERILASVTEVRQRVETVAKATADNYSSMNRDVFYRRPTELAYITGYVLQRAQVHQISTPHHQQLYQAVQQVESDKESS</sequence>
<organism evidence="13 14">
    <name type="scientific">Salinivibrio sharmensis</name>
    <dbReference type="NCBI Taxonomy" id="390883"/>
    <lineage>
        <taxon>Bacteria</taxon>
        <taxon>Pseudomonadati</taxon>
        <taxon>Pseudomonadota</taxon>
        <taxon>Gammaproteobacteria</taxon>
        <taxon>Vibrionales</taxon>
        <taxon>Vibrionaceae</taxon>
        <taxon>Salinivibrio</taxon>
    </lineage>
</organism>
<dbReference type="Pfam" id="PF02558">
    <property type="entry name" value="ApbA"/>
    <property type="match status" value="1"/>
</dbReference>
<keyword evidence="7 10" id="KW-0560">Oxidoreductase</keyword>
<dbReference type="InterPro" id="IPR013332">
    <property type="entry name" value="KPR_N"/>
</dbReference>
<dbReference type="PANTHER" id="PTHR43765">
    <property type="entry name" value="2-DEHYDROPANTOATE 2-REDUCTASE-RELATED"/>
    <property type="match status" value="1"/>
</dbReference>
<evidence type="ECO:0000256" key="6">
    <source>
        <dbReference type="ARBA" id="ARBA00022857"/>
    </source>
</evidence>
<dbReference type="PANTHER" id="PTHR43765:SF2">
    <property type="entry name" value="2-DEHYDROPANTOATE 2-REDUCTASE"/>
    <property type="match status" value="1"/>
</dbReference>
<dbReference type="Gene3D" id="1.10.1040.10">
    <property type="entry name" value="N-(1-d-carboxylethyl)-l-norvaline Dehydrogenase, domain 2"/>
    <property type="match status" value="1"/>
</dbReference>
<dbReference type="Pfam" id="PF08546">
    <property type="entry name" value="ApbA_C"/>
    <property type="match status" value="1"/>
</dbReference>
<feature type="domain" description="Ketopantoate reductase C-terminal" evidence="12">
    <location>
        <begin position="167"/>
        <end position="290"/>
    </location>
</feature>
<evidence type="ECO:0000256" key="4">
    <source>
        <dbReference type="ARBA" id="ARBA00019465"/>
    </source>
</evidence>
<dbReference type="InterPro" id="IPR003710">
    <property type="entry name" value="ApbA"/>
</dbReference>
<accession>A0ABX3KL61</accession>
<keyword evidence="5 10" id="KW-0566">Pantothenate biosynthesis</keyword>
<dbReference type="EC" id="1.1.1.169" evidence="3 10"/>
<feature type="domain" description="Ketopantoate reductase N-terminal" evidence="11">
    <location>
        <begin position="3"/>
        <end position="142"/>
    </location>
</feature>
<evidence type="ECO:0000259" key="11">
    <source>
        <dbReference type="Pfam" id="PF02558"/>
    </source>
</evidence>
<dbReference type="SUPFAM" id="SSF48179">
    <property type="entry name" value="6-phosphogluconate dehydrogenase C-terminal domain-like"/>
    <property type="match status" value="1"/>
</dbReference>
<dbReference type="InterPro" id="IPR013328">
    <property type="entry name" value="6PGD_dom2"/>
</dbReference>
<keyword evidence="6 10" id="KW-0521">NADP</keyword>
<evidence type="ECO:0000313" key="14">
    <source>
        <dbReference type="Proteomes" id="UP000188627"/>
    </source>
</evidence>
<dbReference type="RefSeq" id="WP_077771091.1">
    <property type="nucleotide sequence ID" value="NZ_MUFC01000001.1"/>
</dbReference>
<keyword evidence="14" id="KW-1185">Reference proteome</keyword>
<evidence type="ECO:0000256" key="3">
    <source>
        <dbReference type="ARBA" id="ARBA00013014"/>
    </source>
</evidence>
<evidence type="ECO:0000256" key="8">
    <source>
        <dbReference type="ARBA" id="ARBA00032024"/>
    </source>
</evidence>
<dbReference type="EMBL" id="MUFC01000001">
    <property type="protein sequence ID" value="OOE90997.1"/>
    <property type="molecule type" value="Genomic_DNA"/>
</dbReference>
<gene>
    <name evidence="13" type="ORF">BZG74_01935</name>
</gene>
<dbReference type="InterPro" id="IPR008927">
    <property type="entry name" value="6-PGluconate_DH-like_C_sf"/>
</dbReference>
<comment type="catalytic activity">
    <reaction evidence="9 10">
        <text>(R)-pantoate + NADP(+) = 2-dehydropantoate + NADPH + H(+)</text>
        <dbReference type="Rhea" id="RHEA:16233"/>
        <dbReference type="ChEBI" id="CHEBI:11561"/>
        <dbReference type="ChEBI" id="CHEBI:15378"/>
        <dbReference type="ChEBI" id="CHEBI:15980"/>
        <dbReference type="ChEBI" id="CHEBI:57783"/>
        <dbReference type="ChEBI" id="CHEBI:58349"/>
        <dbReference type="EC" id="1.1.1.169"/>
    </reaction>
</comment>
<evidence type="ECO:0000256" key="5">
    <source>
        <dbReference type="ARBA" id="ARBA00022655"/>
    </source>
</evidence>